<comment type="subcellular location">
    <subcellularLocation>
        <location evidence="1">Membrane</location>
        <topology evidence="1">Multi-pass membrane protein</topology>
    </subcellularLocation>
</comment>
<dbReference type="InterPro" id="IPR003439">
    <property type="entry name" value="ABC_transporter-like_ATP-bd"/>
</dbReference>
<dbReference type="GO" id="GO:0140359">
    <property type="term" value="F:ABC-type transporter activity"/>
    <property type="evidence" value="ECO:0007669"/>
    <property type="project" value="InterPro"/>
</dbReference>
<dbReference type="InterPro" id="IPR027417">
    <property type="entry name" value="P-loop_NTPase"/>
</dbReference>
<feature type="transmembrane region" description="Helical" evidence="10">
    <location>
        <begin position="905"/>
        <end position="926"/>
    </location>
</feature>
<keyword evidence="3 10" id="KW-0812">Transmembrane</keyword>
<feature type="transmembrane region" description="Helical" evidence="10">
    <location>
        <begin position="796"/>
        <end position="815"/>
    </location>
</feature>
<dbReference type="FunFam" id="3.40.50.300:FF:000973">
    <property type="entry name" value="Multidrug resistance-associated protein 4"/>
    <property type="match status" value="1"/>
</dbReference>
<feature type="transmembrane region" description="Helical" evidence="10">
    <location>
        <begin position="228"/>
        <end position="250"/>
    </location>
</feature>
<feature type="domain" description="ABC transporter" evidence="11">
    <location>
        <begin position="997"/>
        <end position="1219"/>
    </location>
</feature>
<dbReference type="PROSITE" id="PS50893">
    <property type="entry name" value="ABC_TRANSPORTER_2"/>
    <property type="match status" value="2"/>
</dbReference>
<evidence type="ECO:0000256" key="10">
    <source>
        <dbReference type="SAM" id="Phobius"/>
    </source>
</evidence>
<dbReference type="InterPro" id="IPR011527">
    <property type="entry name" value="ABC1_TM_dom"/>
</dbReference>
<dbReference type="PROSITE" id="PS00211">
    <property type="entry name" value="ABC_TRANSPORTER_1"/>
    <property type="match status" value="2"/>
</dbReference>
<dbReference type="Pfam" id="PF00005">
    <property type="entry name" value="ABC_tran"/>
    <property type="match status" value="2"/>
</dbReference>
<dbReference type="InterPro" id="IPR050173">
    <property type="entry name" value="ABC_transporter_C-like"/>
</dbReference>
<dbReference type="CDD" id="cd03244">
    <property type="entry name" value="ABCC_MRP_domain2"/>
    <property type="match status" value="1"/>
</dbReference>
<evidence type="ECO:0000256" key="2">
    <source>
        <dbReference type="ARBA" id="ARBA00022448"/>
    </source>
</evidence>
<evidence type="ECO:0000256" key="4">
    <source>
        <dbReference type="ARBA" id="ARBA00022737"/>
    </source>
</evidence>
<feature type="region of interest" description="Disordered" evidence="9">
    <location>
        <begin position="606"/>
        <end position="643"/>
    </location>
</feature>
<dbReference type="RefSeq" id="XP_028137193.1">
    <property type="nucleotide sequence ID" value="XM_028281392.1"/>
</dbReference>
<dbReference type="PROSITE" id="PS50929">
    <property type="entry name" value="ABC_TM1F"/>
    <property type="match status" value="2"/>
</dbReference>
<organism evidence="15">
    <name type="scientific">Diabrotica virgifera virgifera</name>
    <name type="common">western corn rootworm</name>
    <dbReference type="NCBI Taxonomy" id="50390"/>
    <lineage>
        <taxon>Eukaryota</taxon>
        <taxon>Metazoa</taxon>
        <taxon>Ecdysozoa</taxon>
        <taxon>Arthropoda</taxon>
        <taxon>Hexapoda</taxon>
        <taxon>Insecta</taxon>
        <taxon>Pterygota</taxon>
        <taxon>Neoptera</taxon>
        <taxon>Endopterygota</taxon>
        <taxon>Coleoptera</taxon>
        <taxon>Polyphaga</taxon>
        <taxon>Cucujiformia</taxon>
        <taxon>Chrysomeloidea</taxon>
        <taxon>Chrysomelidae</taxon>
        <taxon>Galerucinae</taxon>
        <taxon>Diabroticina</taxon>
        <taxon>Diabroticites</taxon>
        <taxon>Diabrotica</taxon>
    </lineage>
</organism>
<dbReference type="PANTHER" id="PTHR24223">
    <property type="entry name" value="ATP-BINDING CASSETTE SUB-FAMILY C"/>
    <property type="match status" value="1"/>
</dbReference>
<feature type="compositionally biased region" description="Basic and acidic residues" evidence="9">
    <location>
        <begin position="613"/>
        <end position="638"/>
    </location>
</feature>
<dbReference type="CDD" id="cd18580">
    <property type="entry name" value="ABC_6TM_ABCC_D2"/>
    <property type="match status" value="1"/>
</dbReference>
<dbReference type="Gene3D" id="1.20.1560.10">
    <property type="entry name" value="ABC transporter type 1, transmembrane domain"/>
    <property type="match status" value="2"/>
</dbReference>
<protein>
    <submittedName>
        <fullName evidence="13 14">Probable multidrug resistance-associated protein lethal(2)03659</fullName>
    </submittedName>
</protein>
<feature type="transmembrane region" description="Helical" evidence="10">
    <location>
        <begin position="77"/>
        <end position="98"/>
    </location>
</feature>
<sequence length="1223" mass="138422">MVNKIMEKPKEKFNPLSKVNIFSYLTFGYVLELIKKGWKHDLNESDLYGLPKKCKSKFNGERAVKQWNKNPSLFKLLLSKFGLAYLLFCLAHVTWVEIRSIVRPYGMSKLIAYFDKKQQTISETQAFYCASLVIFIKFFSVFYTANINVFELKYLLRLKTSLQSLLYEKLLKLSSNSILETSSGNLITVMTKDIYSIETNLWVFKEFVIFFVQTTTVFYLLYSRIGVTAFVAVGMFAVALPVQGFLCKLVTKLRLTVGKHSDERLQITQEALTAIRVIKMYTWERFFIGKISKERSKELSALLKMFFVHFLIVIIGIFLSGIVFLALILTYTALGYDTNTELIFYIDSLFGELTLAMGIMIPINMSRTAELIASLKRINKVFQCQEISKIEKIYKDALIDINNVSVEIKNQKVLDDVSLKISKPGLHVITGVVGSGKSSIFKVIIGLHNLSEGYCKLGGTISFAAQEPWLFPSSIKNNILFGEKYDKARYEEVLKICGLDYDLAFMQNGDETIVAEAGLNLSKGQQARVNLARCIYKDSDIYLLDDPLTALDANVQDVIFEQCILKFLKEKICILISQNPKHIENAENIFTLSHGKLVGDTNIIPAPTPDIGEEQKEPVRVSEAKKQSEAAKSSHEDDQYTNDDLFAEKNNTGKVGADVYKSYMRFGGGICFVVFIILLYTGSQVAHFTSEKLKAKWVDVQANDGSTMLPILGGPYKKQDLLLFTTFTTVFSSLYNLVTLYSLLRFCRNASYNVHKLMVSRITTAVMTFFDTNYLGNVVNRFSYDLNILDERLPMMFLHLFRAAFYCLGILVLIATVNWVFLFPSIIFISLVVTLRILYINTGRNLKRLEAATRSPLVGHINATLDGLSTIRAFDAEKRLTNEFYRHQDLYSSAVFTMRLSHTALIFYMGALSATFSTIIMAKFLFFPDDTSAGNVGLALTNIIRLSDMILWGINEWIEIETNMTSVERCLEYTKVKQEDDSGKTPKDWPTEGGVIYKQVELKYGDNKIPVLKNINFTIKPKHNIGIVGRTGAGKSSIISTLFRLYEYGGNIEIDGVDIKTISLSCLRKNIAIIPQDPILFSGTLRENIDPYKEHADDKIWSLLNQLSIENIQTLDSTVANFSAGQKQLICMARAALNNCRIIVLDEITANMDTENDNLIHSLVEKIFKNCTILTIAHRLNFILSCDMVIVMENGQIVEFDEPKTLLENEKSLFAKICDKASS</sequence>
<evidence type="ECO:0000256" key="6">
    <source>
        <dbReference type="ARBA" id="ARBA00022840"/>
    </source>
</evidence>
<dbReference type="PANTHER" id="PTHR24223:SF448">
    <property type="entry name" value="FI20146P1-RELATED"/>
    <property type="match status" value="1"/>
</dbReference>
<evidence type="ECO:0000313" key="15">
    <source>
        <dbReference type="RefSeq" id="XP_028137193.1"/>
    </source>
</evidence>
<feature type="transmembrane region" description="Helical" evidence="10">
    <location>
        <begin position="663"/>
        <end position="682"/>
    </location>
</feature>
<dbReference type="InterPro" id="IPR036640">
    <property type="entry name" value="ABC1_TM_sf"/>
</dbReference>
<dbReference type="InterPro" id="IPR044726">
    <property type="entry name" value="ABCC_6TM_D2"/>
</dbReference>
<proteinExistence type="predicted"/>
<accession>A0A6P7FW96</accession>
<feature type="transmembrane region" description="Helical" evidence="10">
    <location>
        <begin position="305"/>
        <end position="330"/>
    </location>
</feature>
<evidence type="ECO:0000256" key="7">
    <source>
        <dbReference type="ARBA" id="ARBA00022989"/>
    </source>
</evidence>
<reference evidence="13 14" key="1">
    <citation type="submission" date="2025-04" db="UniProtKB">
        <authorList>
            <consortium name="RefSeq"/>
        </authorList>
    </citation>
    <scope>IDENTIFICATION</scope>
    <source>
        <tissue evidence="13 14">Whole insect</tissue>
    </source>
</reference>
<feature type="transmembrane region" description="Helical" evidence="10">
    <location>
        <begin position="342"/>
        <end position="363"/>
    </location>
</feature>
<dbReference type="KEGG" id="dvv:114331755"/>
<dbReference type="GO" id="GO:0016020">
    <property type="term" value="C:membrane"/>
    <property type="evidence" value="ECO:0007669"/>
    <property type="project" value="UniProtKB-SubCell"/>
</dbReference>
<keyword evidence="5" id="KW-0547">Nucleotide-binding</keyword>
<name>A0A6P7FW96_DIAVI</name>
<feature type="domain" description="ABC transporter" evidence="11">
    <location>
        <begin position="399"/>
        <end position="619"/>
    </location>
</feature>
<keyword evidence="4" id="KW-0677">Repeat</keyword>
<dbReference type="RefSeq" id="XP_028137191.1">
    <property type="nucleotide sequence ID" value="XM_028281390.1"/>
</dbReference>
<feature type="transmembrane region" description="Helical" evidence="10">
    <location>
        <begin position="821"/>
        <end position="839"/>
    </location>
</feature>
<dbReference type="Gene3D" id="3.40.50.300">
    <property type="entry name" value="P-loop containing nucleotide triphosphate hydrolases"/>
    <property type="match status" value="2"/>
</dbReference>
<feature type="transmembrane region" description="Helical" evidence="10">
    <location>
        <begin position="202"/>
        <end position="222"/>
    </location>
</feature>
<dbReference type="RefSeq" id="XP_028137192.1">
    <property type="nucleotide sequence ID" value="XM_028281391.1"/>
</dbReference>
<evidence type="ECO:0000313" key="13">
    <source>
        <dbReference type="RefSeq" id="XP_028137191.1"/>
    </source>
</evidence>
<dbReference type="SUPFAM" id="SSF52540">
    <property type="entry name" value="P-loop containing nucleoside triphosphate hydrolases"/>
    <property type="match status" value="2"/>
</dbReference>
<dbReference type="CDD" id="cd18579">
    <property type="entry name" value="ABC_6TM_ABCC_D1"/>
    <property type="match status" value="1"/>
</dbReference>
<keyword evidence="2" id="KW-0813">Transport</keyword>
<keyword evidence="6" id="KW-0067">ATP-binding</keyword>
<keyword evidence="8 10" id="KW-0472">Membrane</keyword>
<evidence type="ECO:0000259" key="12">
    <source>
        <dbReference type="PROSITE" id="PS50929"/>
    </source>
</evidence>
<dbReference type="InterPro" id="IPR017871">
    <property type="entry name" value="ABC_transporter-like_CS"/>
</dbReference>
<feature type="domain" description="ABC transmembrane type-1" evidence="12">
    <location>
        <begin position="156"/>
        <end position="329"/>
    </location>
</feature>
<evidence type="ECO:0000259" key="11">
    <source>
        <dbReference type="PROSITE" id="PS50893"/>
    </source>
</evidence>
<dbReference type="AlphaFoldDB" id="A0A6P7FW96"/>
<dbReference type="SUPFAM" id="SSF90123">
    <property type="entry name" value="ABC transporter transmembrane region"/>
    <property type="match status" value="2"/>
</dbReference>
<feature type="transmembrane region" description="Helical" evidence="10">
    <location>
        <begin position="721"/>
        <end position="744"/>
    </location>
</feature>
<dbReference type="Pfam" id="PF00664">
    <property type="entry name" value="ABC_membrane"/>
    <property type="match status" value="2"/>
</dbReference>
<feature type="transmembrane region" description="Helical" evidence="10">
    <location>
        <begin position="126"/>
        <end position="150"/>
    </location>
</feature>
<dbReference type="InterPro" id="IPR044746">
    <property type="entry name" value="ABCC_6TM_D1"/>
</dbReference>
<dbReference type="FunFam" id="3.40.50.300:FF:000163">
    <property type="entry name" value="Multidrug resistance-associated protein member 4"/>
    <property type="match status" value="1"/>
</dbReference>
<evidence type="ECO:0000256" key="8">
    <source>
        <dbReference type="ARBA" id="ARBA00023136"/>
    </source>
</evidence>
<dbReference type="GO" id="GO:0005524">
    <property type="term" value="F:ATP binding"/>
    <property type="evidence" value="ECO:0007669"/>
    <property type="project" value="UniProtKB-KW"/>
</dbReference>
<evidence type="ECO:0000256" key="9">
    <source>
        <dbReference type="SAM" id="MobiDB-lite"/>
    </source>
</evidence>
<evidence type="ECO:0000256" key="3">
    <source>
        <dbReference type="ARBA" id="ARBA00022692"/>
    </source>
</evidence>
<evidence type="ECO:0000313" key="14">
    <source>
        <dbReference type="RefSeq" id="XP_028137192.1"/>
    </source>
</evidence>
<keyword evidence="7 10" id="KW-1133">Transmembrane helix</keyword>
<evidence type="ECO:0000256" key="1">
    <source>
        <dbReference type="ARBA" id="ARBA00004141"/>
    </source>
</evidence>
<dbReference type="FunFam" id="1.20.1560.10:FF:000013">
    <property type="entry name" value="ABC transporter C family member 2"/>
    <property type="match status" value="1"/>
</dbReference>
<dbReference type="SMART" id="SM00382">
    <property type="entry name" value="AAA"/>
    <property type="match status" value="2"/>
</dbReference>
<dbReference type="GO" id="GO:0016887">
    <property type="term" value="F:ATP hydrolysis activity"/>
    <property type="evidence" value="ECO:0007669"/>
    <property type="project" value="InterPro"/>
</dbReference>
<feature type="domain" description="ABC transmembrane type-1" evidence="12">
    <location>
        <begin position="695"/>
        <end position="962"/>
    </location>
</feature>
<evidence type="ECO:0000256" key="5">
    <source>
        <dbReference type="ARBA" id="ARBA00022741"/>
    </source>
</evidence>
<dbReference type="InterPro" id="IPR003593">
    <property type="entry name" value="AAA+_ATPase"/>
</dbReference>
<dbReference type="OrthoDB" id="6500128at2759"/>
<gene>
    <name evidence="13 14 15" type="primary">LOC114331755</name>
</gene>